<sequence>MTEAPVVDRRIVEALLEVELERKPEHRLVLVHGRYEQGASERFSMRIDGRERRISVTDQPSVLGVADAWLRHRTAEDAEDGDTLVVTTTAPPAQLGLDLCAHALRRTTLTVSLEEIVRRRFGAAQIDPRIRRNTWLVEALLAAEPAVGWRAAAATADWRRSGGRLLSLDAAVRVLIEERMGRVFDLDALLAWSRTALFPGEFAKLSADEREGITAWLRGHVGDAAVIVLSLAEQGRASDAMALGVVSAVLTDARAAPEAALAVGGLFGAAAPSVTDLKTFSSAVQGTLTRWIGEAASGRGGAGDRVKAVVDRADELAEQAGIRDALADNPYLPSGMRVRLQQLAHALGGNSDCAETALRHLADHRLADLNADRLTTARMAVRLRRWLDDATEPLVTSVSVGVREHLASWGWVDRALAVLWDGDQDSDPIVAGAYRLLFTEAQARRNLLDEAFAGRLTAWAAHATSVEPGGCLLIEDVLTKVVLPLGAVRAPLVLVLDGMSAAVAAELGEELYRGGWKEVSATGARRAAVAMIPSLTTLSRASLLSGTPTSGGQKAESDGFAAYFRTHRREALLFHKADIAGGAGQRLAQPLHDAIAGEAVVAVVLNTIDEALDHGRARWQWSVSDIGHLAELAGAARGAGRPLVLVSDHGHVLERSENAPAPGGTGAARWRIGSPAQGEVSVSGPRVLEGGGTVTVPWREDLRYTSRKSGYHGGASLAEMTVPVLTFVPSMDVAPPAVRELAPETVTPSWWQGGAAAVVEAPVRLAAPDSGALLDIVQSLGSQVVASERFREQKRHVRRAPDNAQVITVIDALVSADGHRLSPAAVAAAAGGRASRDAIPFVTVLERLLNVEGYPVLGLIDGGRTVRLDVALLREQFGL</sequence>
<dbReference type="AlphaFoldDB" id="A0A3N1CNZ8"/>
<dbReference type="InterPro" id="IPR047992">
    <property type="entry name" value="BREX_PglZ"/>
</dbReference>
<evidence type="ECO:0000313" key="5">
    <source>
        <dbReference type="Proteomes" id="UP000272400"/>
    </source>
</evidence>
<feature type="domain" description="Alkaline phosphatase-like protein PglZ second" evidence="2">
    <location>
        <begin position="185"/>
        <end position="330"/>
    </location>
</feature>
<dbReference type="OrthoDB" id="6725302at2"/>
<dbReference type="EMBL" id="RJKE01000001">
    <property type="protein sequence ID" value="ROO83040.1"/>
    <property type="molecule type" value="Genomic_DNA"/>
</dbReference>
<evidence type="ECO:0000259" key="3">
    <source>
        <dbReference type="Pfam" id="PF25863"/>
    </source>
</evidence>
<dbReference type="NCBIfam" id="NF033446">
    <property type="entry name" value="BREX_PglZ_2"/>
    <property type="match status" value="1"/>
</dbReference>
<gene>
    <name evidence="4" type="ORF">EDD29_0529</name>
</gene>
<dbReference type="InterPro" id="IPR058882">
    <property type="entry name" value="PglZ_C"/>
</dbReference>
<dbReference type="Pfam" id="PF25861">
    <property type="entry name" value="PglZ_2nd"/>
    <property type="match status" value="1"/>
</dbReference>
<name>A0A3N1CNZ8_9ACTN</name>
<evidence type="ECO:0000313" key="4">
    <source>
        <dbReference type="EMBL" id="ROO83040.1"/>
    </source>
</evidence>
<feature type="region of interest" description="Disordered" evidence="1">
    <location>
        <begin position="655"/>
        <end position="686"/>
    </location>
</feature>
<dbReference type="RefSeq" id="WP_123661992.1">
    <property type="nucleotide sequence ID" value="NZ_RJKE01000001.1"/>
</dbReference>
<dbReference type="InterPro" id="IPR058881">
    <property type="entry name" value="PglZ_2nd"/>
</dbReference>
<reference evidence="4 5" key="1">
    <citation type="submission" date="2018-11" db="EMBL/GenBank/DDBJ databases">
        <title>Sequencing the genomes of 1000 actinobacteria strains.</title>
        <authorList>
            <person name="Klenk H.-P."/>
        </authorList>
    </citation>
    <scope>NUCLEOTIDE SEQUENCE [LARGE SCALE GENOMIC DNA]</scope>
    <source>
        <strain evidence="4 5">DSM 44254</strain>
    </source>
</reference>
<dbReference type="Pfam" id="PF25863">
    <property type="entry name" value="PglZ_C"/>
    <property type="match status" value="1"/>
</dbReference>
<evidence type="ECO:0000259" key="2">
    <source>
        <dbReference type="Pfam" id="PF25861"/>
    </source>
</evidence>
<accession>A0A3N1CNZ8</accession>
<dbReference type="Proteomes" id="UP000272400">
    <property type="component" value="Unassembled WGS sequence"/>
</dbReference>
<keyword evidence="5" id="KW-1185">Reference proteome</keyword>
<evidence type="ECO:0000256" key="1">
    <source>
        <dbReference type="SAM" id="MobiDB-lite"/>
    </source>
</evidence>
<proteinExistence type="predicted"/>
<feature type="domain" description="Alkaline phosphatase-like protein PglZ C-terminal" evidence="3">
    <location>
        <begin position="778"/>
        <end position="878"/>
    </location>
</feature>
<dbReference type="Pfam" id="PF08665">
    <property type="entry name" value="PglZ"/>
    <property type="match status" value="1"/>
</dbReference>
<protein>
    <submittedName>
        <fullName evidence="4">PglZ domain-containing protein</fullName>
    </submittedName>
</protein>
<organism evidence="4 5">
    <name type="scientific">Actinocorallia herbida</name>
    <dbReference type="NCBI Taxonomy" id="58109"/>
    <lineage>
        <taxon>Bacteria</taxon>
        <taxon>Bacillati</taxon>
        <taxon>Actinomycetota</taxon>
        <taxon>Actinomycetes</taxon>
        <taxon>Streptosporangiales</taxon>
        <taxon>Thermomonosporaceae</taxon>
        <taxon>Actinocorallia</taxon>
    </lineage>
</organism>
<comment type="caution">
    <text evidence="4">The sequence shown here is derived from an EMBL/GenBank/DDBJ whole genome shotgun (WGS) entry which is preliminary data.</text>
</comment>